<dbReference type="InterPro" id="IPR036179">
    <property type="entry name" value="Ig-like_dom_sf"/>
</dbReference>
<feature type="signal peptide" evidence="3">
    <location>
        <begin position="1"/>
        <end position="25"/>
    </location>
</feature>
<dbReference type="PROSITE" id="PS50835">
    <property type="entry name" value="IG_LIKE"/>
    <property type="match status" value="1"/>
</dbReference>
<dbReference type="CDD" id="cd00063">
    <property type="entry name" value="FN3"/>
    <property type="match status" value="5"/>
</dbReference>
<feature type="compositionally biased region" description="Acidic residues" evidence="1">
    <location>
        <begin position="998"/>
        <end position="1010"/>
    </location>
</feature>
<dbReference type="SMART" id="SM00409">
    <property type="entry name" value="IG"/>
    <property type="match status" value="1"/>
</dbReference>
<evidence type="ECO:0000256" key="3">
    <source>
        <dbReference type="SAM" id="SignalP"/>
    </source>
</evidence>
<feature type="compositionally biased region" description="Polar residues" evidence="1">
    <location>
        <begin position="1274"/>
        <end position="1298"/>
    </location>
</feature>
<dbReference type="InterPro" id="IPR003599">
    <property type="entry name" value="Ig_sub"/>
</dbReference>
<dbReference type="InterPro" id="IPR050713">
    <property type="entry name" value="RTP_Phos/Ushers"/>
</dbReference>
<dbReference type="PROSITE" id="PS50853">
    <property type="entry name" value="FN3"/>
    <property type="match status" value="4"/>
</dbReference>
<dbReference type="Gene3D" id="2.60.40.10">
    <property type="entry name" value="Immunoglobulins"/>
    <property type="match status" value="7"/>
</dbReference>
<dbReference type="GO" id="GO:0016020">
    <property type="term" value="C:membrane"/>
    <property type="evidence" value="ECO:0007669"/>
    <property type="project" value="UniProtKB-SubCell"/>
</dbReference>
<dbReference type="SMART" id="SM00060">
    <property type="entry name" value="FN3"/>
    <property type="match status" value="7"/>
</dbReference>
<sequence>MMHLCRKPRLLQVLTVLAACFLATSRSTGSVTVVPEDDDVAVGSNYTIYCKINRTNQTISKTSQDLVWHRGYPPFTSLASANPKPLPTNVQSIINDTTKSITLMNLQKEDTDYYYCYLRGEEEFENTDNCDVHVIEPPPKLNLACGAYSRSSFYCWWPIPDTHYKESFNATYGTAYGSERNSTARQMGDCEHFPTPDVPDGSETRCVRITNYSKVNVTVVATNPLGSSTTKIQFHIVGQVVPLPLDNLDVTPHTHGFHVSGGPPPHWEVHLQDTGYLHYELEYKQDGTDDWVVVETDVNNELNYDVTSLHPNTFYTVRARSVYLDDRKSDYSPEIIVKTLGTVPLGFVDDLRREEQIDHSDRYSRTVVITWQGLEEEEKGSDNFVYYVEVIDGASSQVVFSDAITETTFVTPKISRFRAYEVHVIPGNNVGNYTDGMAKTSIHDESGTPGIPGGLTWEARNTSAGILSWEDPEVPNSIITQFNIQWEMEGSINGRLEDTLQKMEGEERFRYIVTGLVTYKRYSFRVCAVNVAGMCGQTAFVEGRSKQGVPESPPSGFFAEGRNSPESLQLKWTEPRGAHNGIILFYEIEYCVVKEEECIGGRNHTFNAVNTDQTRHSYHLEGLEPYTQYRLSMCAATIAGCSPYTDTIQEWTAQGTPESPRNLRLVSLNSTWVQLEWDPPLKMNGKLDRYQVFCRDCKTGSSRRMVDTTTVGLEVYGDTDVVIGVKACSHADVNPCSLKSELTAHTPIGKPSAPQNLDPSELSFDKIRFSWSAPEHPNGVIAYYSISQRSSSDEAWQEYDRVTNTSMTVMVDCRSGGVMYDFSVAAVTVDGTTQYIGDSAQTQAKMCTAIRARNVIIMFVLVPIIALVVVSCLVSTIRYHLRVKRNLPDPYFIDAVKSSIYGQKTWTCNESQFFIVERESFDPLRCVDDSTQLLSLDRMYLTEGSTSSSDQGIHDMDGHLTSTGSCTRLVPEDKADVRLGGRRPLRVLSEDYDKDADFNGDDAVFPEDTDNYGPSDSVTASLSYAGAVQIGTPPNSPASLTASNHSSDRGDSGHTSCCSETTKYAKLTEANLSPSSTLDNSSRPLSSASEDSMSYTRIGENSSPPNSATSNPDVNLKPSQDLPEVVFNDQVTPSINLKEEGADSGMDQVFKSTEDLPSNGQHHPGCQGVRAVPRTPDRDANRSPSKARLPSSDSSSDELSGYCKQDVTGLTDAVTSSGVSSIGEDYSRIAEGSGEVLSPLPSGSGYPLDVPPPYSLNDPYVTNQEMEAKEDLLQHNSPISSGEPSPSVETSPYTSPYVTSEHAV</sequence>
<feature type="domain" description="Fibronectin type-III" evidence="5">
    <location>
        <begin position="753"/>
        <end position="851"/>
    </location>
</feature>
<dbReference type="EMBL" id="JAIZAY010000006">
    <property type="protein sequence ID" value="KAJ8040847.1"/>
    <property type="molecule type" value="Genomic_DNA"/>
</dbReference>
<feature type="region of interest" description="Disordered" evidence="1">
    <location>
        <begin position="996"/>
        <end position="1057"/>
    </location>
</feature>
<keyword evidence="2" id="KW-1133">Transmembrane helix</keyword>
<dbReference type="OrthoDB" id="6381660at2759"/>
<comment type="caution">
    <text evidence="6">The sequence shown here is derived from an EMBL/GenBank/DDBJ whole genome shotgun (WGS) entry which is preliminary data.</text>
</comment>
<evidence type="ECO:0000259" key="5">
    <source>
        <dbReference type="PROSITE" id="PS50853"/>
    </source>
</evidence>
<dbReference type="SUPFAM" id="SSF49265">
    <property type="entry name" value="Fibronectin type III"/>
    <property type="match status" value="4"/>
</dbReference>
<keyword evidence="2" id="KW-0472">Membrane</keyword>
<dbReference type="InterPro" id="IPR007110">
    <property type="entry name" value="Ig-like_dom"/>
</dbReference>
<evidence type="ECO:0000256" key="2">
    <source>
        <dbReference type="SAM" id="Phobius"/>
    </source>
</evidence>
<keyword evidence="2" id="KW-0812">Transmembrane</keyword>
<dbReference type="InterPro" id="IPR003961">
    <property type="entry name" value="FN3_dom"/>
</dbReference>
<accession>A0A9Q1C8W9</accession>
<evidence type="ECO:0000313" key="6">
    <source>
        <dbReference type="EMBL" id="KAJ8040847.1"/>
    </source>
</evidence>
<keyword evidence="3" id="KW-0732">Signal</keyword>
<dbReference type="InterPro" id="IPR013783">
    <property type="entry name" value="Ig-like_fold"/>
</dbReference>
<dbReference type="PANTHER" id="PTHR46957:SF3">
    <property type="entry name" value="CYTOKINE RECEPTOR"/>
    <property type="match status" value="1"/>
</dbReference>
<feature type="domain" description="Fibronectin type-III" evidence="5">
    <location>
        <begin position="553"/>
        <end position="659"/>
    </location>
</feature>
<feature type="region of interest" description="Disordered" evidence="1">
    <location>
        <begin position="1069"/>
        <end position="1120"/>
    </location>
</feature>
<evidence type="ECO:0000259" key="4">
    <source>
        <dbReference type="PROSITE" id="PS50835"/>
    </source>
</evidence>
<organism evidence="6 7">
    <name type="scientific">Holothuria leucospilota</name>
    <name type="common">Black long sea cucumber</name>
    <name type="synonym">Mertensiothuria leucospilota</name>
    <dbReference type="NCBI Taxonomy" id="206669"/>
    <lineage>
        <taxon>Eukaryota</taxon>
        <taxon>Metazoa</taxon>
        <taxon>Echinodermata</taxon>
        <taxon>Eleutherozoa</taxon>
        <taxon>Echinozoa</taxon>
        <taxon>Holothuroidea</taxon>
        <taxon>Aspidochirotacea</taxon>
        <taxon>Aspidochirotida</taxon>
        <taxon>Holothuriidae</taxon>
        <taxon>Holothuria</taxon>
    </lineage>
</organism>
<dbReference type="InterPro" id="IPR036116">
    <property type="entry name" value="FN3_sf"/>
</dbReference>
<proteinExistence type="predicted"/>
<dbReference type="Proteomes" id="UP001152320">
    <property type="component" value="Chromosome 6"/>
</dbReference>
<feature type="chain" id="PRO_5040516296" evidence="3">
    <location>
        <begin position="26"/>
        <end position="1304"/>
    </location>
</feature>
<name>A0A9Q1C8W9_HOLLE</name>
<feature type="domain" description="Fibronectin type-III" evidence="5">
    <location>
        <begin position="451"/>
        <end position="552"/>
    </location>
</feature>
<feature type="domain" description="Fibronectin type-III" evidence="5">
    <location>
        <begin position="241"/>
        <end position="342"/>
    </location>
</feature>
<keyword evidence="7" id="KW-1185">Reference proteome</keyword>
<feature type="domain" description="Ig-like" evidence="4">
    <location>
        <begin position="29"/>
        <end position="116"/>
    </location>
</feature>
<feature type="region of interest" description="Disordered" evidence="1">
    <location>
        <begin position="1138"/>
        <end position="1304"/>
    </location>
</feature>
<dbReference type="Pfam" id="PF00041">
    <property type="entry name" value="fn3"/>
    <property type="match status" value="4"/>
</dbReference>
<reference evidence="6" key="1">
    <citation type="submission" date="2021-10" db="EMBL/GenBank/DDBJ databases">
        <title>Tropical sea cucumber genome reveals ecological adaptation and Cuvierian tubules defense mechanism.</title>
        <authorList>
            <person name="Chen T."/>
        </authorList>
    </citation>
    <scope>NUCLEOTIDE SEQUENCE</scope>
    <source>
        <strain evidence="6">Nanhai2018</strain>
        <tissue evidence="6">Muscle</tissue>
    </source>
</reference>
<evidence type="ECO:0000313" key="7">
    <source>
        <dbReference type="Proteomes" id="UP001152320"/>
    </source>
</evidence>
<gene>
    <name evidence="6" type="ORF">HOLleu_15265</name>
</gene>
<feature type="compositionally biased region" description="Low complexity" evidence="1">
    <location>
        <begin position="1183"/>
        <end position="1200"/>
    </location>
</feature>
<evidence type="ECO:0000256" key="1">
    <source>
        <dbReference type="SAM" id="MobiDB-lite"/>
    </source>
</evidence>
<dbReference type="PROSITE" id="PS51257">
    <property type="entry name" value="PROKAR_LIPOPROTEIN"/>
    <property type="match status" value="1"/>
</dbReference>
<dbReference type="PANTHER" id="PTHR46957">
    <property type="entry name" value="CYTOKINE RECEPTOR"/>
    <property type="match status" value="1"/>
</dbReference>
<feature type="transmembrane region" description="Helical" evidence="2">
    <location>
        <begin position="855"/>
        <end position="877"/>
    </location>
</feature>
<protein>
    <submittedName>
        <fullName evidence="6">Phosphatidylinositol phosphatase PTPRQ</fullName>
    </submittedName>
</protein>
<feature type="compositionally biased region" description="Polar residues" evidence="1">
    <location>
        <begin position="1070"/>
        <end position="1095"/>
    </location>
</feature>
<feature type="compositionally biased region" description="Polar residues" evidence="1">
    <location>
        <begin position="1012"/>
        <end position="1022"/>
    </location>
</feature>
<dbReference type="SUPFAM" id="SSF48726">
    <property type="entry name" value="Immunoglobulin"/>
    <property type="match status" value="1"/>
</dbReference>
<feature type="compositionally biased region" description="Low complexity" evidence="1">
    <location>
        <begin position="1101"/>
        <end position="1112"/>
    </location>
</feature>